<evidence type="ECO:0000256" key="5">
    <source>
        <dbReference type="RuleBase" id="RU003512"/>
    </source>
</evidence>
<evidence type="ECO:0000313" key="8">
    <source>
        <dbReference type="Proteomes" id="UP000660611"/>
    </source>
</evidence>
<keyword evidence="8" id="KW-1185">Reference proteome</keyword>
<dbReference type="GO" id="GO:0007155">
    <property type="term" value="P:cell adhesion"/>
    <property type="evidence" value="ECO:0007669"/>
    <property type="project" value="InterPro"/>
</dbReference>
<keyword evidence="4 6" id="KW-0732">Signal</keyword>
<reference evidence="7" key="1">
    <citation type="submission" date="2021-01" db="EMBL/GenBank/DDBJ databases">
        <title>Whole genome shotgun sequence of Dactylosporangium siamense NBRC 106093.</title>
        <authorList>
            <person name="Komaki H."/>
            <person name="Tamura T."/>
        </authorList>
    </citation>
    <scope>NUCLEOTIDE SEQUENCE</scope>
    <source>
        <strain evidence="7">NBRC 106093</strain>
    </source>
</reference>
<dbReference type="AlphaFoldDB" id="A0A919U6X6"/>
<dbReference type="PRINTS" id="PR00690">
    <property type="entry name" value="ADHESNFAMILY"/>
</dbReference>
<proteinExistence type="inferred from homology"/>
<keyword evidence="3" id="KW-0479">Metal-binding</keyword>
<dbReference type="RefSeq" id="WP_203846741.1">
    <property type="nucleotide sequence ID" value="NZ_BAAAVW010000007.1"/>
</dbReference>
<dbReference type="SUPFAM" id="SSF53807">
    <property type="entry name" value="Helical backbone' metal receptor"/>
    <property type="match status" value="1"/>
</dbReference>
<dbReference type="InterPro" id="IPR006127">
    <property type="entry name" value="ZnuA-like"/>
</dbReference>
<evidence type="ECO:0000256" key="1">
    <source>
        <dbReference type="ARBA" id="ARBA00004196"/>
    </source>
</evidence>
<dbReference type="GO" id="GO:0030001">
    <property type="term" value="P:metal ion transport"/>
    <property type="evidence" value="ECO:0007669"/>
    <property type="project" value="InterPro"/>
</dbReference>
<dbReference type="EMBL" id="BONQ01000047">
    <property type="protein sequence ID" value="GIG44934.1"/>
    <property type="molecule type" value="Genomic_DNA"/>
</dbReference>
<dbReference type="PANTHER" id="PTHR42953:SF1">
    <property type="entry name" value="METAL-BINDING PROTEIN HI_0362-RELATED"/>
    <property type="match status" value="1"/>
</dbReference>
<feature type="chain" id="PRO_5038714332" evidence="6">
    <location>
        <begin position="21"/>
        <end position="314"/>
    </location>
</feature>
<evidence type="ECO:0000256" key="6">
    <source>
        <dbReference type="SAM" id="SignalP"/>
    </source>
</evidence>
<comment type="subcellular location">
    <subcellularLocation>
        <location evidence="1">Cell envelope</location>
    </subcellularLocation>
</comment>
<dbReference type="PRINTS" id="PR00691">
    <property type="entry name" value="ADHESINB"/>
</dbReference>
<dbReference type="InterPro" id="IPR050492">
    <property type="entry name" value="Bact_metal-bind_prot9"/>
</dbReference>
<comment type="similarity">
    <text evidence="5">Belongs to the bacterial solute-binding protein 9 family.</text>
</comment>
<sequence>MKLRSLAVAAALAGLTAGLAACGDGGGATAQPANAAGAKLAVVATTTQVADFARNIGGDRIAVTQIIKPNIDPHDYEPTPADLTAIGAAKVLVKNGVGLEGWLDATISSAGFKGTTVDASAGIKIRKGEGDEAEHGDPHIWHDPRNAKLMVQSIEKAFTAAAPADAGTFAKNLADYSAKLDQLDTDIAAKIAKLPAGDRKLVTNHDAFGYYIDRYQLQFVGSIIPSFDTSAELSAKDVDDIVAKIKQTGTKAVFSESSLPPKTAEAIAKQAGVKVVAGEDALYGDTLGPEGSAGDTYLKMETHNTDTIVKALGG</sequence>
<organism evidence="7 8">
    <name type="scientific">Dactylosporangium siamense</name>
    <dbReference type="NCBI Taxonomy" id="685454"/>
    <lineage>
        <taxon>Bacteria</taxon>
        <taxon>Bacillati</taxon>
        <taxon>Actinomycetota</taxon>
        <taxon>Actinomycetes</taxon>
        <taxon>Micromonosporales</taxon>
        <taxon>Micromonosporaceae</taxon>
        <taxon>Dactylosporangium</taxon>
    </lineage>
</organism>
<dbReference type="Proteomes" id="UP000660611">
    <property type="component" value="Unassembled WGS sequence"/>
</dbReference>
<dbReference type="Gene3D" id="3.40.50.1980">
    <property type="entry name" value="Nitrogenase molybdenum iron protein domain"/>
    <property type="match status" value="2"/>
</dbReference>
<accession>A0A919U6X6</accession>
<evidence type="ECO:0000256" key="2">
    <source>
        <dbReference type="ARBA" id="ARBA00022448"/>
    </source>
</evidence>
<dbReference type="PANTHER" id="PTHR42953">
    <property type="entry name" value="HIGH-AFFINITY ZINC UPTAKE SYSTEM PROTEIN ZNUA-RELATED"/>
    <property type="match status" value="1"/>
</dbReference>
<dbReference type="GO" id="GO:0046872">
    <property type="term" value="F:metal ion binding"/>
    <property type="evidence" value="ECO:0007669"/>
    <property type="project" value="UniProtKB-KW"/>
</dbReference>
<evidence type="ECO:0000256" key="4">
    <source>
        <dbReference type="ARBA" id="ARBA00022729"/>
    </source>
</evidence>
<dbReference type="GO" id="GO:0030313">
    <property type="term" value="C:cell envelope"/>
    <property type="evidence" value="ECO:0007669"/>
    <property type="project" value="UniProtKB-SubCell"/>
</dbReference>
<dbReference type="InterPro" id="IPR006129">
    <property type="entry name" value="AdhesinB"/>
</dbReference>
<name>A0A919U6X6_9ACTN</name>
<evidence type="ECO:0000256" key="3">
    <source>
        <dbReference type="ARBA" id="ARBA00022723"/>
    </source>
</evidence>
<protein>
    <submittedName>
        <fullName evidence="7">Metal ABC transporter substrate-binding protein</fullName>
    </submittedName>
</protein>
<evidence type="ECO:0000313" key="7">
    <source>
        <dbReference type="EMBL" id="GIG44934.1"/>
    </source>
</evidence>
<dbReference type="Pfam" id="PF01297">
    <property type="entry name" value="ZnuA"/>
    <property type="match status" value="1"/>
</dbReference>
<comment type="caution">
    <text evidence="7">The sequence shown here is derived from an EMBL/GenBank/DDBJ whole genome shotgun (WGS) entry which is preliminary data.</text>
</comment>
<dbReference type="InterPro" id="IPR006128">
    <property type="entry name" value="Lipoprotein_PsaA-like"/>
</dbReference>
<feature type="signal peptide" evidence="6">
    <location>
        <begin position="1"/>
        <end position="20"/>
    </location>
</feature>
<keyword evidence="2 5" id="KW-0813">Transport</keyword>
<gene>
    <name evidence="7" type="ORF">Dsi01nite_029750</name>
</gene>
<dbReference type="PROSITE" id="PS51257">
    <property type="entry name" value="PROKAR_LIPOPROTEIN"/>
    <property type="match status" value="1"/>
</dbReference>